<sequence>MIGVNAGFVDGEGMLLNPSKGFLLHLGMWAGLCSQVRDLMLHATESERSPQLFTCGLILHFRGSIIPIS</sequence>
<dbReference type="EMBL" id="ABEU02000004">
    <property type="protein sequence ID" value="PNR56059.1"/>
    <property type="molecule type" value="Genomic_DNA"/>
</dbReference>
<proteinExistence type="predicted"/>
<protein>
    <submittedName>
        <fullName evidence="1 3">Uncharacterized protein</fullName>
    </submittedName>
</protein>
<reference evidence="3" key="3">
    <citation type="submission" date="2020-12" db="UniProtKB">
        <authorList>
            <consortium name="EnsemblPlants"/>
        </authorList>
    </citation>
    <scope>IDENTIFICATION</scope>
</reference>
<dbReference type="AlphaFoldDB" id="A0A2K1J740"/>
<dbReference type="EnsemblPlants" id="Pp3c16_4610V3.2">
    <property type="protein sequence ID" value="PAC:32985531.CDS.1"/>
    <property type="gene ID" value="Pp3c16_4610"/>
</dbReference>
<dbReference type="Proteomes" id="UP000006727">
    <property type="component" value="Chromosome 16"/>
</dbReference>
<accession>A0A2K1J740</accession>
<dbReference type="EnsemblPlants" id="Pp3c16_4610V3.1">
    <property type="protein sequence ID" value="PAC:32985530.CDS.1"/>
    <property type="gene ID" value="Pp3c16_4610"/>
</dbReference>
<dbReference type="Gramene" id="Pp3c4_30650V3.1">
    <property type="protein sequence ID" value="PAC:32919284.CDS.1"/>
    <property type="gene ID" value="Pp3c4_30650"/>
</dbReference>
<reference evidence="1 4" key="1">
    <citation type="journal article" date="2008" name="Science">
        <title>The Physcomitrella genome reveals evolutionary insights into the conquest of land by plants.</title>
        <authorList>
            <person name="Rensing S."/>
            <person name="Lang D."/>
            <person name="Zimmer A."/>
            <person name="Terry A."/>
            <person name="Salamov A."/>
            <person name="Shapiro H."/>
            <person name="Nishiyama T."/>
            <person name="Perroud P.-F."/>
            <person name="Lindquist E."/>
            <person name="Kamisugi Y."/>
            <person name="Tanahashi T."/>
            <person name="Sakakibara K."/>
            <person name="Fujita T."/>
            <person name="Oishi K."/>
            <person name="Shin-I T."/>
            <person name="Kuroki Y."/>
            <person name="Toyoda A."/>
            <person name="Suzuki Y."/>
            <person name="Hashimoto A."/>
            <person name="Yamaguchi K."/>
            <person name="Sugano A."/>
            <person name="Kohara Y."/>
            <person name="Fujiyama A."/>
            <person name="Anterola A."/>
            <person name="Aoki S."/>
            <person name="Ashton N."/>
            <person name="Barbazuk W.B."/>
            <person name="Barker E."/>
            <person name="Bennetzen J."/>
            <person name="Bezanilla M."/>
            <person name="Blankenship R."/>
            <person name="Cho S.H."/>
            <person name="Dutcher S."/>
            <person name="Estelle M."/>
            <person name="Fawcett J.A."/>
            <person name="Gundlach H."/>
            <person name="Hanada K."/>
            <person name="Heyl A."/>
            <person name="Hicks K.A."/>
            <person name="Hugh J."/>
            <person name="Lohr M."/>
            <person name="Mayer K."/>
            <person name="Melkozernov A."/>
            <person name="Murata T."/>
            <person name="Nelson D."/>
            <person name="Pils B."/>
            <person name="Prigge M."/>
            <person name="Reiss B."/>
            <person name="Renner T."/>
            <person name="Rombauts S."/>
            <person name="Rushton P."/>
            <person name="Sanderfoot A."/>
            <person name="Schween G."/>
            <person name="Shiu S.-H."/>
            <person name="Stueber K."/>
            <person name="Theodoulou F.L."/>
            <person name="Tu H."/>
            <person name="Van de Peer Y."/>
            <person name="Verrier P.J."/>
            <person name="Waters E."/>
            <person name="Wood A."/>
            <person name="Yang L."/>
            <person name="Cove D."/>
            <person name="Cuming A."/>
            <person name="Hasebe M."/>
            <person name="Lucas S."/>
            <person name="Mishler D.B."/>
            <person name="Reski R."/>
            <person name="Grigoriev I."/>
            <person name="Quatrano R.S."/>
            <person name="Boore J.L."/>
        </authorList>
    </citation>
    <scope>NUCLEOTIDE SEQUENCE [LARGE SCALE GENOMIC DNA]</scope>
    <source>
        <strain evidence="3 4">cv. Gransden 2004</strain>
    </source>
</reference>
<reference evidence="1 4" key="2">
    <citation type="journal article" date="2018" name="Plant J.">
        <title>The Physcomitrella patens chromosome-scale assembly reveals moss genome structure and evolution.</title>
        <authorList>
            <person name="Lang D."/>
            <person name="Ullrich K.K."/>
            <person name="Murat F."/>
            <person name="Fuchs J."/>
            <person name="Jenkins J."/>
            <person name="Haas F.B."/>
            <person name="Piednoel M."/>
            <person name="Gundlach H."/>
            <person name="Van Bel M."/>
            <person name="Meyberg R."/>
            <person name="Vives C."/>
            <person name="Morata J."/>
            <person name="Symeonidi A."/>
            <person name="Hiss M."/>
            <person name="Muchero W."/>
            <person name="Kamisugi Y."/>
            <person name="Saleh O."/>
            <person name="Blanc G."/>
            <person name="Decker E.L."/>
            <person name="van Gessel N."/>
            <person name="Grimwood J."/>
            <person name="Hayes R.D."/>
            <person name="Graham S.W."/>
            <person name="Gunter L.E."/>
            <person name="McDaniel S.F."/>
            <person name="Hoernstein S.N.W."/>
            <person name="Larsson A."/>
            <person name="Li F.W."/>
            <person name="Perroud P.F."/>
            <person name="Phillips J."/>
            <person name="Ranjan P."/>
            <person name="Rokshar D.S."/>
            <person name="Rothfels C.J."/>
            <person name="Schneider L."/>
            <person name="Shu S."/>
            <person name="Stevenson D.W."/>
            <person name="Thummler F."/>
            <person name="Tillich M."/>
            <person name="Villarreal Aguilar J.C."/>
            <person name="Widiez T."/>
            <person name="Wong G.K."/>
            <person name="Wymore A."/>
            <person name="Zhang Y."/>
            <person name="Zimmer A.D."/>
            <person name="Quatrano R.S."/>
            <person name="Mayer K.F.X."/>
            <person name="Goodstein D."/>
            <person name="Casacuberta J.M."/>
            <person name="Vandepoele K."/>
            <person name="Reski R."/>
            <person name="Cuming A.C."/>
            <person name="Tuskan G.A."/>
            <person name="Maumus F."/>
            <person name="Salse J."/>
            <person name="Schmutz J."/>
            <person name="Rensing S.A."/>
        </authorList>
    </citation>
    <scope>NUCLEOTIDE SEQUENCE [LARGE SCALE GENOMIC DNA]</scope>
    <source>
        <strain evidence="3 4">cv. Gransden 2004</strain>
    </source>
</reference>
<dbReference type="EnsemblPlants" id="Pp3c4_30650V3.2">
    <property type="protein sequence ID" value="PAC:32919285.CDS.1"/>
    <property type="gene ID" value="Pp3c4_30650"/>
</dbReference>
<dbReference type="Gramene" id="Pp3c4_30650V3.2">
    <property type="protein sequence ID" value="PAC:32919285.CDS.1"/>
    <property type="gene ID" value="Pp3c4_30650"/>
</dbReference>
<name>A0A2K1J740_PHYPA</name>
<evidence type="ECO:0000313" key="4">
    <source>
        <dbReference type="Proteomes" id="UP000006727"/>
    </source>
</evidence>
<gene>
    <name evidence="2" type="ORF">PHYPA_006956</name>
    <name evidence="1" type="ORF">PHYPA_020463</name>
</gene>
<keyword evidence="4" id="KW-1185">Reference proteome</keyword>
<dbReference type="InParanoid" id="A0A2K1J740"/>
<dbReference type="Gramene" id="Pp3c16_4610V3.1">
    <property type="protein sequence ID" value="PAC:32985530.CDS.1"/>
    <property type="gene ID" value="Pp3c16_4610"/>
</dbReference>
<organism evidence="1">
    <name type="scientific">Physcomitrium patens</name>
    <name type="common">Spreading-leaved earth moss</name>
    <name type="synonym">Physcomitrella patens</name>
    <dbReference type="NCBI Taxonomy" id="3218"/>
    <lineage>
        <taxon>Eukaryota</taxon>
        <taxon>Viridiplantae</taxon>
        <taxon>Streptophyta</taxon>
        <taxon>Embryophyta</taxon>
        <taxon>Bryophyta</taxon>
        <taxon>Bryophytina</taxon>
        <taxon>Bryopsida</taxon>
        <taxon>Funariidae</taxon>
        <taxon>Funariales</taxon>
        <taxon>Funariaceae</taxon>
        <taxon>Physcomitrium</taxon>
    </lineage>
</organism>
<dbReference type="PaxDb" id="3218-PP1S102_77V6.1"/>
<evidence type="ECO:0000313" key="3">
    <source>
        <dbReference type="EnsemblPlants" id="PAC:32919284.CDS.1"/>
    </source>
</evidence>
<dbReference type="Gramene" id="Pp3c16_4610V3.2">
    <property type="protein sequence ID" value="PAC:32985531.CDS.1"/>
    <property type="gene ID" value="Pp3c16_4610"/>
</dbReference>
<evidence type="ECO:0000313" key="1">
    <source>
        <dbReference type="EMBL" id="PNR37355.1"/>
    </source>
</evidence>
<dbReference type="EnsemblPlants" id="Pp3c4_30650V3.1">
    <property type="protein sequence ID" value="PAC:32919284.CDS.1"/>
    <property type="gene ID" value="Pp3c4_30650"/>
</dbReference>
<evidence type="ECO:0000313" key="2">
    <source>
        <dbReference type="EMBL" id="PNR56059.1"/>
    </source>
</evidence>
<dbReference type="Proteomes" id="UP000006727">
    <property type="component" value="Chromosome 4"/>
</dbReference>
<dbReference type="EMBL" id="ABEU02000016">
    <property type="protein sequence ID" value="PNR37355.1"/>
    <property type="molecule type" value="Genomic_DNA"/>
</dbReference>